<proteinExistence type="predicted"/>
<sequence length="383" mass="43679">MKTRNLNVLLGWLMALLLNGCIEPYAPEVLEAPNSYLVVNGFINANGPTNVQLLRTQNLNEEVPPPAETGATVSIEAENGENYRLSETEAGYYTVGNLGLSPANKYRLYIKTSDGEEYLSEFVAVKQTPEVGAVTWKPIDEEVQLYVSAQDPENDTRYYRWEYESTWQFRSALFTNLKFDGDTVVYRTDSDEEIYYCWRSDHSTTIELSNSTRLSQDVISNYKLLTIPHNSEKLAIKYSILVKQYALTREAYEYWETLKKNTESIGTLFDPLPSQLKGNIRNIHNPDEPVVGFVSASTMQEKRIFIDHKELPKEWRLYLPMCTVDTLLFEDRSVKDLFQGGGLMPVFELYAPSGPFVIGYTYGAKSCVDCRTKGTNVKPAFWE</sequence>
<dbReference type="RefSeq" id="WP_140624285.1">
    <property type="nucleotide sequence ID" value="NZ_VFRQ01000021.1"/>
</dbReference>
<dbReference type="Proteomes" id="UP000316727">
    <property type="component" value="Unassembled WGS sequence"/>
</dbReference>
<dbReference type="OrthoDB" id="1062680at2"/>
<evidence type="ECO:0000313" key="2">
    <source>
        <dbReference type="Proteomes" id="UP000316727"/>
    </source>
</evidence>
<keyword evidence="2" id="KW-1185">Reference proteome</keyword>
<dbReference type="Pfam" id="PF14054">
    <property type="entry name" value="DUF4249"/>
    <property type="match status" value="1"/>
</dbReference>
<comment type="caution">
    <text evidence="1">The sequence shown here is derived from an EMBL/GenBank/DDBJ whole genome shotgun (WGS) entry which is preliminary data.</text>
</comment>
<protein>
    <submittedName>
        <fullName evidence="1">DUF4249 domain-containing protein</fullName>
    </submittedName>
</protein>
<accession>A0A501VPI8</accession>
<name>A0A501VPI8_9BACT</name>
<gene>
    <name evidence="1" type="ORF">FJM65_20920</name>
</gene>
<dbReference type="AlphaFoldDB" id="A0A501VPI8"/>
<dbReference type="EMBL" id="VFRQ01000021">
    <property type="protein sequence ID" value="TPE39579.1"/>
    <property type="molecule type" value="Genomic_DNA"/>
</dbReference>
<reference evidence="1 2" key="1">
    <citation type="submission" date="2019-06" db="EMBL/GenBank/DDBJ databases">
        <title>A novel bacterium of genus Pontibacter, isolated from marine sediment.</title>
        <authorList>
            <person name="Huang H."/>
            <person name="Mo K."/>
            <person name="Hu Y."/>
        </authorList>
    </citation>
    <scope>NUCLEOTIDE SEQUENCE [LARGE SCALE GENOMIC DNA]</scope>
    <source>
        <strain evidence="1 2">HB172049</strain>
    </source>
</reference>
<dbReference type="InterPro" id="IPR025345">
    <property type="entry name" value="DUF4249"/>
</dbReference>
<evidence type="ECO:0000313" key="1">
    <source>
        <dbReference type="EMBL" id="TPE39579.1"/>
    </source>
</evidence>
<organism evidence="1 2">
    <name type="scientific">Pontibacter mangrovi</name>
    <dbReference type="NCBI Taxonomy" id="2589816"/>
    <lineage>
        <taxon>Bacteria</taxon>
        <taxon>Pseudomonadati</taxon>
        <taxon>Bacteroidota</taxon>
        <taxon>Cytophagia</taxon>
        <taxon>Cytophagales</taxon>
        <taxon>Hymenobacteraceae</taxon>
        <taxon>Pontibacter</taxon>
    </lineage>
</organism>